<evidence type="ECO:0000313" key="7">
    <source>
        <dbReference type="Proteomes" id="UP000270924"/>
    </source>
</evidence>
<feature type="domain" description="Laminin IV type A" evidence="5">
    <location>
        <begin position="1"/>
        <end position="89"/>
    </location>
</feature>
<dbReference type="Proteomes" id="UP000270924">
    <property type="component" value="Unassembled WGS sequence"/>
</dbReference>
<proteinExistence type="predicted"/>
<dbReference type="InterPro" id="IPR000034">
    <property type="entry name" value="Laminin_IV"/>
</dbReference>
<keyword evidence="4" id="KW-0325">Glycoprotein</keyword>
<keyword evidence="3" id="KW-1015">Disulfide bond</keyword>
<gene>
    <name evidence="6" type="ORF">WBA_LOCUS9392</name>
</gene>
<evidence type="ECO:0000256" key="2">
    <source>
        <dbReference type="ARBA" id="ARBA00022737"/>
    </source>
</evidence>
<reference evidence="6 7" key="1">
    <citation type="submission" date="2018-11" db="EMBL/GenBank/DDBJ databases">
        <authorList>
            <consortium name="Pathogen Informatics"/>
        </authorList>
    </citation>
    <scope>NUCLEOTIDE SEQUENCE [LARGE SCALE GENOMIC DNA]</scope>
</reference>
<dbReference type="InterPro" id="IPR002049">
    <property type="entry name" value="LE_dom"/>
</dbReference>
<dbReference type="AlphaFoldDB" id="A0A3P7EA38"/>
<protein>
    <recommendedName>
        <fullName evidence="5">Laminin IV type A domain-containing protein</fullName>
    </recommendedName>
</protein>
<sequence>MVHRPTDKHMFTSDQIIRYTINTYEGNFEELDGRPATRENLMMVLANIDMMLIRATHCYGQQYTRLGDITWEIAVSRDTQERFALEVEHCSCPPGYIGLSCESCAPGYERSLQGPYLGTCVPAQHRVQCSTSGA</sequence>
<evidence type="ECO:0000256" key="3">
    <source>
        <dbReference type="ARBA" id="ARBA00023157"/>
    </source>
</evidence>
<dbReference type="OrthoDB" id="10055367at2759"/>
<keyword evidence="7" id="KW-1185">Reference proteome</keyword>
<feature type="non-terminal residue" evidence="6">
    <location>
        <position position="134"/>
    </location>
</feature>
<organism evidence="6 7">
    <name type="scientific">Wuchereria bancrofti</name>
    <dbReference type="NCBI Taxonomy" id="6293"/>
    <lineage>
        <taxon>Eukaryota</taxon>
        <taxon>Metazoa</taxon>
        <taxon>Ecdysozoa</taxon>
        <taxon>Nematoda</taxon>
        <taxon>Chromadorea</taxon>
        <taxon>Rhabditida</taxon>
        <taxon>Spirurina</taxon>
        <taxon>Spiruromorpha</taxon>
        <taxon>Filarioidea</taxon>
        <taxon>Onchocercidae</taxon>
        <taxon>Wuchereria</taxon>
    </lineage>
</organism>
<dbReference type="EMBL" id="UYWW01009186">
    <property type="protein sequence ID" value="VDM16426.1"/>
    <property type="molecule type" value="Genomic_DNA"/>
</dbReference>
<evidence type="ECO:0000256" key="1">
    <source>
        <dbReference type="ARBA" id="ARBA00022729"/>
    </source>
</evidence>
<dbReference type="SMART" id="SM00281">
    <property type="entry name" value="LamB"/>
    <property type="match status" value="1"/>
</dbReference>
<dbReference type="Pfam" id="PF00052">
    <property type="entry name" value="Laminin_B"/>
    <property type="match status" value="1"/>
</dbReference>
<dbReference type="CDD" id="cd00055">
    <property type="entry name" value="EGF_Lam"/>
    <property type="match status" value="1"/>
</dbReference>
<keyword evidence="2" id="KW-0677">Repeat</keyword>
<evidence type="ECO:0000259" key="5">
    <source>
        <dbReference type="PROSITE" id="PS51115"/>
    </source>
</evidence>
<name>A0A3P7EA38_WUCBA</name>
<dbReference type="Gene3D" id="2.10.25.10">
    <property type="entry name" value="Laminin"/>
    <property type="match status" value="1"/>
</dbReference>
<dbReference type="PROSITE" id="PS01248">
    <property type="entry name" value="EGF_LAM_1"/>
    <property type="match status" value="1"/>
</dbReference>
<evidence type="ECO:0000256" key="4">
    <source>
        <dbReference type="ARBA" id="ARBA00023180"/>
    </source>
</evidence>
<dbReference type="PROSITE" id="PS51115">
    <property type="entry name" value="LAMININ_IVA"/>
    <property type="match status" value="1"/>
</dbReference>
<evidence type="ECO:0000313" key="6">
    <source>
        <dbReference type="EMBL" id="VDM16426.1"/>
    </source>
</evidence>
<dbReference type="FunFam" id="2.10.25.10:FF:000454">
    <property type="entry name" value="Laminin subunit alpha 1"/>
    <property type="match status" value="1"/>
</dbReference>
<keyword evidence="1" id="KW-0732">Signal</keyword>
<accession>A0A3P7EA38</accession>
<dbReference type="InParanoid" id="A0A3P7EA38"/>